<protein>
    <submittedName>
        <fullName evidence="2">Uncharacterized protein</fullName>
    </submittedName>
</protein>
<keyword evidence="2" id="KW-0934">Plastid</keyword>
<feature type="region of interest" description="Disordered" evidence="1">
    <location>
        <begin position="84"/>
        <end position="115"/>
    </location>
</feature>
<reference evidence="2" key="1">
    <citation type="journal article" date="2016" name="Mitochondrial DNA Part B Resour">
        <title>Organellar genome analysis of the marine red alga Dasya binghamiae (Dasyaceae, Rhodophyta) reveals an uncharacteristic florideophyte mitogenome structure.</title>
        <authorList>
            <person name="Tamayo D.A."/>
            <person name="Hughey J.R."/>
        </authorList>
    </citation>
    <scope>NUCLEOTIDE SEQUENCE</scope>
</reference>
<evidence type="ECO:0000313" key="2">
    <source>
        <dbReference type="EMBL" id="AOH77235.1"/>
    </source>
</evidence>
<gene>
    <name evidence="2" type="primary">orf8</name>
</gene>
<organism evidence="2">
    <name type="scientific">Dasya binghamiae</name>
    <dbReference type="NCBI Taxonomy" id="1896963"/>
    <lineage>
        <taxon>Eukaryota</taxon>
        <taxon>Rhodophyta</taxon>
        <taxon>Florideophyceae</taxon>
        <taxon>Rhodymeniophycidae</taxon>
        <taxon>Ceramiales</taxon>
        <taxon>Dasyaceae</taxon>
        <taxon>Dasya</taxon>
    </lineage>
</organism>
<dbReference type="RefSeq" id="YP_009295223.1">
    <property type="nucleotide sequence ID" value="NC_031161.1"/>
</dbReference>
<evidence type="ECO:0000256" key="1">
    <source>
        <dbReference type="SAM" id="MobiDB-lite"/>
    </source>
</evidence>
<proteinExistence type="predicted"/>
<geneLocation type="plastid" evidence="2"/>
<accession>A0A1C8XRX6</accession>
<name>A0A1C8XRX6_9FLOR</name>
<feature type="compositionally biased region" description="Basic and acidic residues" evidence="1">
    <location>
        <begin position="98"/>
        <end position="115"/>
    </location>
</feature>
<feature type="compositionally biased region" description="Polar residues" evidence="1">
    <location>
        <begin position="84"/>
        <end position="97"/>
    </location>
</feature>
<dbReference type="AlphaFoldDB" id="A0A1C8XRX6"/>
<sequence>MIKYWFLVCCFINPFKIIESSPSIRHRSPVSVVAMAPQGGHLSREATNKVNPPGCSVNKSETNKTDGSVEIRETLTCTTITTISPSDKVTTKPSSGSKQDKRDQEKINEYSKKRK</sequence>
<feature type="region of interest" description="Disordered" evidence="1">
    <location>
        <begin position="41"/>
        <end position="68"/>
    </location>
</feature>
<dbReference type="GeneID" id="29071488"/>
<dbReference type="EMBL" id="KX247284">
    <property type="protein sequence ID" value="AOH77235.1"/>
    <property type="molecule type" value="Genomic_DNA"/>
</dbReference>